<dbReference type="EMBL" id="CP033915">
    <property type="protein sequence ID" value="AZA85591.1"/>
    <property type="molecule type" value="Genomic_DNA"/>
</dbReference>
<evidence type="ECO:0000313" key="1">
    <source>
        <dbReference type="EMBL" id="AZA85591.1"/>
    </source>
</evidence>
<sequence length="180" mass="20432">MNSDNLLDYFNAVCEFRQLHPVLNCMPLRTNDPEIISVKDALNELKENLQQQYKEINNIPFTVEVSRGIMNLPNVLYACILPPGQLVRNGIYTAICFDILGRGALVGCVESKVTSKGLKTVQRKKDSGLLSIDVDGGSERTKYNNVFVNPEEFYYPMHDIARFNQHIKESMKLSLSFLEV</sequence>
<evidence type="ECO:0000313" key="2">
    <source>
        <dbReference type="EMBL" id="AZA97764.1"/>
    </source>
</evidence>
<reference evidence="3 4" key="1">
    <citation type="submission" date="2018-11" db="EMBL/GenBank/DDBJ databases">
        <title>Proposal to divide the Flavobacteriaceae and reorganize its genera based on Amino Acid Identity values calculated from whole genome sequences.</title>
        <authorList>
            <person name="Nicholson A.C."/>
            <person name="Gulvik C.A."/>
            <person name="Whitney A.M."/>
            <person name="Humrighouse B.W."/>
            <person name="Bell M."/>
            <person name="Holmes B."/>
            <person name="Steigerwalt A.G."/>
            <person name="Villarma A."/>
            <person name="Sheth M."/>
            <person name="Batra D."/>
            <person name="Pryor J."/>
            <person name="Bernardet J.-F."/>
            <person name="Hugo C."/>
            <person name="Kampfer P."/>
            <person name="Newman J."/>
            <person name="McQuiston J.R."/>
        </authorList>
    </citation>
    <scope>NUCLEOTIDE SEQUENCE [LARGE SCALE GENOMIC DNA]</scope>
    <source>
        <strain evidence="1 3">G0207</strain>
        <strain evidence="2 4">H5143</strain>
    </source>
</reference>
<organism evidence="1 3">
    <name type="scientific">Chryseobacterium shandongense</name>
    <dbReference type="NCBI Taxonomy" id="1493872"/>
    <lineage>
        <taxon>Bacteria</taxon>
        <taxon>Pseudomonadati</taxon>
        <taxon>Bacteroidota</taxon>
        <taxon>Flavobacteriia</taxon>
        <taxon>Flavobacteriales</taxon>
        <taxon>Weeksellaceae</taxon>
        <taxon>Chryseobacterium group</taxon>
        <taxon>Chryseobacterium</taxon>
    </lineage>
</organism>
<dbReference type="Proteomes" id="UP000281741">
    <property type="component" value="Chromosome"/>
</dbReference>
<dbReference type="EMBL" id="CP033912">
    <property type="protein sequence ID" value="AZA97764.1"/>
    <property type="molecule type" value="Genomic_DNA"/>
</dbReference>
<protein>
    <submittedName>
        <fullName evidence="1">Uncharacterized protein</fullName>
    </submittedName>
</protein>
<accession>A0AAD0YFF0</accession>
<evidence type="ECO:0000313" key="3">
    <source>
        <dbReference type="Proteomes" id="UP000274073"/>
    </source>
</evidence>
<proteinExistence type="predicted"/>
<dbReference type="RefSeq" id="WP_123853513.1">
    <property type="nucleotide sequence ID" value="NZ_CP033912.1"/>
</dbReference>
<gene>
    <name evidence="1" type="ORF">EG349_01700</name>
    <name evidence="2" type="ORF">EG353_20520</name>
</gene>
<dbReference type="AlphaFoldDB" id="A0AAD0YFF0"/>
<name>A0AAD0YFF0_9FLAO</name>
<evidence type="ECO:0000313" key="4">
    <source>
        <dbReference type="Proteomes" id="UP000281741"/>
    </source>
</evidence>
<dbReference type="Proteomes" id="UP000274073">
    <property type="component" value="Chromosome"/>
</dbReference>
<keyword evidence="4" id="KW-1185">Reference proteome</keyword>